<keyword evidence="2" id="KW-1185">Reference proteome</keyword>
<gene>
    <name evidence="1" type="ORF">BpHYR1_017107</name>
</gene>
<reference evidence="1 2" key="1">
    <citation type="journal article" date="2018" name="Sci. Rep.">
        <title>Genomic signatures of local adaptation to the degree of environmental predictability in rotifers.</title>
        <authorList>
            <person name="Franch-Gras L."/>
            <person name="Hahn C."/>
            <person name="Garcia-Roger E.M."/>
            <person name="Carmona M.J."/>
            <person name="Serra M."/>
            <person name="Gomez A."/>
        </authorList>
    </citation>
    <scope>NUCLEOTIDE SEQUENCE [LARGE SCALE GENOMIC DNA]</scope>
    <source>
        <strain evidence="1">HYR1</strain>
    </source>
</reference>
<organism evidence="1 2">
    <name type="scientific">Brachionus plicatilis</name>
    <name type="common">Marine rotifer</name>
    <name type="synonym">Brachionus muelleri</name>
    <dbReference type="NCBI Taxonomy" id="10195"/>
    <lineage>
        <taxon>Eukaryota</taxon>
        <taxon>Metazoa</taxon>
        <taxon>Spiralia</taxon>
        <taxon>Gnathifera</taxon>
        <taxon>Rotifera</taxon>
        <taxon>Eurotatoria</taxon>
        <taxon>Monogononta</taxon>
        <taxon>Pseudotrocha</taxon>
        <taxon>Ploima</taxon>
        <taxon>Brachionidae</taxon>
        <taxon>Brachionus</taxon>
    </lineage>
</organism>
<dbReference type="AlphaFoldDB" id="A0A3M7PL29"/>
<evidence type="ECO:0000313" key="1">
    <source>
        <dbReference type="EMBL" id="RMZ99420.1"/>
    </source>
</evidence>
<sequence>MKVYSVELKRLTYEQVVEIFTEFQSSDQNHSERIEFPKSAKVSKYHRAGKGKSWICENLKKIGANTMKKDPQDYSNLEFTGDYSVMLKNEPYLRYDNKSSDRRIIICVDNESLKISVKRQLGSWIELN</sequence>
<dbReference type="EMBL" id="REGN01010224">
    <property type="protein sequence ID" value="RMZ99420.1"/>
    <property type="molecule type" value="Genomic_DNA"/>
</dbReference>
<dbReference type="Proteomes" id="UP000276133">
    <property type="component" value="Unassembled WGS sequence"/>
</dbReference>
<dbReference type="OrthoDB" id="93990at2759"/>
<evidence type="ECO:0000313" key="2">
    <source>
        <dbReference type="Proteomes" id="UP000276133"/>
    </source>
</evidence>
<protein>
    <submittedName>
        <fullName evidence="1">Uncharacterized protein</fullName>
    </submittedName>
</protein>
<accession>A0A3M7PL29</accession>
<name>A0A3M7PL29_BRAPC</name>
<comment type="caution">
    <text evidence="1">The sequence shown here is derived from an EMBL/GenBank/DDBJ whole genome shotgun (WGS) entry which is preliminary data.</text>
</comment>
<proteinExistence type="predicted"/>